<dbReference type="Pfam" id="PF13274">
    <property type="entry name" value="SocA_Panacea"/>
    <property type="match status" value="1"/>
</dbReference>
<proteinExistence type="predicted"/>
<reference evidence="4" key="2">
    <citation type="journal article" date="2019" name="Int. J. Syst. Evol. Microbiol.">
        <title>The Global Catalogue of Microorganisms (GCM) 10K type strain sequencing project: providing services to taxonomists for standard genome sequencing and annotation.</title>
        <authorList>
            <consortium name="The Broad Institute Genomics Platform"/>
            <consortium name="The Broad Institute Genome Sequencing Center for Infectious Disease"/>
            <person name="Wu L."/>
            <person name="Ma J."/>
        </authorList>
    </citation>
    <scope>NUCLEOTIDE SEQUENCE [LARGE SCALE GENOMIC DNA]</scope>
    <source>
        <strain evidence="4">NBRC 12467</strain>
    </source>
</reference>
<keyword evidence="4" id="KW-1185">Reference proteome</keyword>
<reference evidence="3" key="1">
    <citation type="journal article" date="2014" name="Int. J. Syst. Evol. Microbiol.">
        <title>Complete genome sequence of Corynebacterium casei LMG S-19264T (=DSM 44701T), isolated from a smear-ripened cheese.</title>
        <authorList>
            <consortium name="US DOE Joint Genome Institute (JGI-PGF)"/>
            <person name="Walter F."/>
            <person name="Albersmeier A."/>
            <person name="Kalinowski J."/>
            <person name="Ruckert C."/>
        </authorList>
    </citation>
    <scope>NUCLEOTIDE SEQUENCE</scope>
    <source>
        <strain evidence="3">NBRC 12467</strain>
    </source>
</reference>
<dbReference type="AlphaFoldDB" id="A0AA37SFX5"/>
<name>A0AA37SFX5_9PROT</name>
<reference evidence="3" key="3">
    <citation type="submission" date="2023-01" db="EMBL/GenBank/DDBJ databases">
        <title>Draft genome sequence of Gluconobacter sphaericus strain NBRC 12467.</title>
        <authorList>
            <person name="Sun Q."/>
            <person name="Mori K."/>
        </authorList>
    </citation>
    <scope>NUCLEOTIDE SEQUENCE</scope>
    <source>
        <strain evidence="3">NBRC 12467</strain>
    </source>
</reference>
<feature type="domain" description="Antitoxin SocA-like Panacea" evidence="1">
    <location>
        <begin position="29"/>
        <end position="121"/>
    </location>
</feature>
<accession>A0AA37SFX5</accession>
<comment type="caution">
    <text evidence="3">The sequence shown here is derived from an EMBL/GenBank/DDBJ whole genome shotgun (WGS) entry which is preliminary data.</text>
</comment>
<evidence type="ECO:0000259" key="1">
    <source>
        <dbReference type="Pfam" id="PF13274"/>
    </source>
</evidence>
<gene>
    <name evidence="2" type="ORF">GCM10007872_16410</name>
    <name evidence="3" type="ORF">GCM10007872_20200</name>
</gene>
<organism evidence="3 4">
    <name type="scientific">Gluconobacter sphaericus NBRC 12467</name>
    <dbReference type="NCBI Taxonomy" id="1307951"/>
    <lineage>
        <taxon>Bacteria</taxon>
        <taxon>Pseudomonadati</taxon>
        <taxon>Pseudomonadota</taxon>
        <taxon>Alphaproteobacteria</taxon>
        <taxon>Acetobacterales</taxon>
        <taxon>Acetobacteraceae</taxon>
        <taxon>Gluconobacter</taxon>
    </lineage>
</organism>
<protein>
    <recommendedName>
        <fullName evidence="1">Antitoxin SocA-like Panacea domain-containing protein</fullName>
    </recommendedName>
</protein>
<evidence type="ECO:0000313" key="2">
    <source>
        <dbReference type="EMBL" id="GLQ84733.1"/>
    </source>
</evidence>
<dbReference type="EMBL" id="BSNZ01000008">
    <property type="protein sequence ID" value="GLQ84733.1"/>
    <property type="molecule type" value="Genomic_DNA"/>
</dbReference>
<sequence>MNSFSHSQSFALARAMCEARDWGISNLALQKSIYIADMVHMGRHGTPITSEKFEAWDYGPVLPSVYGRARIFGNSPVEDIFPDVGRLEGEALSVVREVAAFVSKFTPGQLVNMTHSPEGAWAKYYKPGYMHLFIPKEAEADEFRRRRAKEG</sequence>
<evidence type="ECO:0000313" key="4">
    <source>
        <dbReference type="Proteomes" id="UP001156708"/>
    </source>
</evidence>
<evidence type="ECO:0000313" key="3">
    <source>
        <dbReference type="EMBL" id="GLQ85112.1"/>
    </source>
</evidence>
<dbReference type="InterPro" id="IPR025272">
    <property type="entry name" value="SocA_Panacea"/>
</dbReference>
<dbReference type="Proteomes" id="UP001156708">
    <property type="component" value="Unassembled WGS sequence"/>
</dbReference>
<dbReference type="EMBL" id="BSNZ01000013">
    <property type="protein sequence ID" value="GLQ85112.1"/>
    <property type="molecule type" value="Genomic_DNA"/>
</dbReference>